<dbReference type="EMBL" id="JARAKF010000004">
    <property type="protein sequence ID" value="MDU9001594.1"/>
    <property type="molecule type" value="Genomic_DNA"/>
</dbReference>
<evidence type="ECO:0000256" key="2">
    <source>
        <dbReference type="ARBA" id="ARBA00023033"/>
    </source>
</evidence>
<gene>
    <name evidence="4" type="ORF">PU648_57195</name>
</gene>
<geneLocation type="plasmid" evidence="4">
    <name>unnamed2</name>
</geneLocation>
<name>A0ABU3V5Z9_9ACTN</name>
<dbReference type="Gene3D" id="3.20.20.30">
    <property type="entry name" value="Luciferase-like domain"/>
    <property type="match status" value="1"/>
</dbReference>
<evidence type="ECO:0000259" key="3">
    <source>
        <dbReference type="Pfam" id="PF00296"/>
    </source>
</evidence>
<reference evidence="4 5" key="1">
    <citation type="submission" date="2023-02" db="EMBL/GenBank/DDBJ databases">
        <authorList>
            <person name="Maleckis M."/>
        </authorList>
    </citation>
    <scope>NUCLEOTIDE SEQUENCE [LARGE SCALE GENOMIC DNA]</scope>
    <source>
        <strain evidence="4 5">P8-A2</strain>
        <plasmid evidence="4">unnamed2</plasmid>
    </source>
</reference>
<accession>A0ABU3V5Z9</accession>
<evidence type="ECO:0000313" key="5">
    <source>
        <dbReference type="Proteomes" id="UP001257627"/>
    </source>
</evidence>
<keyword evidence="4" id="KW-0614">Plasmid</keyword>
<dbReference type="InterPro" id="IPR036661">
    <property type="entry name" value="Luciferase-like_sf"/>
</dbReference>
<sequence length="272" mass="29339">MKVHVVMRPEAEESGSTLERITKFACQAERLGFDGLWVNDTLGRGYASLDPIVLMTVAGTATSRIQIGTCVLQVPVRHPVELAHRIEGLHAMIGDRLQLGVGGGSTQADFDLVEADYPTRFKALLPALHTMRQAWRGEVLSGGQLTPWPGTEGGPAILLGAWRSRSRIVYAAEQCAGWIASAMYPKPEELETSIKLYRNAGGNRAVLANVITHLHGGPDDIPLGGGGSIMLTGGEAAARQKLEWIRDVGFDDVLCLARPNSLEVLARIRDAL</sequence>
<dbReference type="RefSeq" id="WP_266945829.1">
    <property type="nucleotide sequence ID" value="NZ_JAPEMK010000006.1"/>
</dbReference>
<protein>
    <submittedName>
        <fullName evidence="4">LLM class flavin-dependent oxidoreductase</fullName>
    </submittedName>
</protein>
<dbReference type="Proteomes" id="UP001257627">
    <property type="component" value="Unassembled WGS sequence"/>
</dbReference>
<dbReference type="PANTHER" id="PTHR30137:SF8">
    <property type="entry name" value="BLR5498 PROTEIN"/>
    <property type="match status" value="1"/>
</dbReference>
<proteinExistence type="predicted"/>
<dbReference type="SUPFAM" id="SSF51679">
    <property type="entry name" value="Bacterial luciferase-like"/>
    <property type="match status" value="1"/>
</dbReference>
<evidence type="ECO:0000313" key="4">
    <source>
        <dbReference type="EMBL" id="MDU9001594.1"/>
    </source>
</evidence>
<organism evidence="4 5">
    <name type="scientific">Streptomyces mirabilis</name>
    <dbReference type="NCBI Taxonomy" id="68239"/>
    <lineage>
        <taxon>Bacteria</taxon>
        <taxon>Bacillati</taxon>
        <taxon>Actinomycetota</taxon>
        <taxon>Actinomycetes</taxon>
        <taxon>Kitasatosporales</taxon>
        <taxon>Streptomycetaceae</taxon>
        <taxon>Streptomyces</taxon>
    </lineage>
</organism>
<keyword evidence="5" id="KW-1185">Reference proteome</keyword>
<keyword evidence="1" id="KW-0560">Oxidoreductase</keyword>
<comment type="caution">
    <text evidence="4">The sequence shown here is derived from an EMBL/GenBank/DDBJ whole genome shotgun (WGS) entry which is preliminary data.</text>
</comment>
<dbReference type="InterPro" id="IPR011251">
    <property type="entry name" value="Luciferase-like_dom"/>
</dbReference>
<keyword evidence="2" id="KW-0503">Monooxygenase</keyword>
<dbReference type="InterPro" id="IPR050766">
    <property type="entry name" value="Bact_Lucif_Oxidored"/>
</dbReference>
<dbReference type="PANTHER" id="PTHR30137">
    <property type="entry name" value="LUCIFERASE-LIKE MONOOXYGENASE"/>
    <property type="match status" value="1"/>
</dbReference>
<feature type="domain" description="Luciferase-like" evidence="3">
    <location>
        <begin position="8"/>
        <end position="201"/>
    </location>
</feature>
<evidence type="ECO:0000256" key="1">
    <source>
        <dbReference type="ARBA" id="ARBA00023002"/>
    </source>
</evidence>
<dbReference type="Pfam" id="PF00296">
    <property type="entry name" value="Bac_luciferase"/>
    <property type="match status" value="1"/>
</dbReference>